<accession>X6NWU9</accession>
<evidence type="ECO:0000313" key="3">
    <source>
        <dbReference type="Proteomes" id="UP000023152"/>
    </source>
</evidence>
<evidence type="ECO:0000313" key="2">
    <source>
        <dbReference type="EMBL" id="ETO29767.1"/>
    </source>
</evidence>
<keyword evidence="3" id="KW-1185">Reference proteome</keyword>
<proteinExistence type="predicted"/>
<sequence length="153" mass="18353">MIGLAQSMMAQESSDDEKNNRPATYQEHSYCINTFQSTFEKKNRTSLSYDKHHIKILLMNEQKKRLDFDEYKEKHKRNMEAAFGKDDDTENKKFREELDREREKKLSKPTKYANNLDSTKHKKDRKDKKKKKKDGEHSHKTKKSKKKQPKKSK</sequence>
<evidence type="ECO:0000256" key="1">
    <source>
        <dbReference type="SAM" id="MobiDB-lite"/>
    </source>
</evidence>
<dbReference type="EMBL" id="ASPP01005854">
    <property type="protein sequence ID" value="ETO29767.1"/>
    <property type="molecule type" value="Genomic_DNA"/>
</dbReference>
<dbReference type="Proteomes" id="UP000023152">
    <property type="component" value="Unassembled WGS sequence"/>
</dbReference>
<feature type="region of interest" description="Disordered" evidence="1">
    <location>
        <begin position="1"/>
        <end position="25"/>
    </location>
</feature>
<feature type="region of interest" description="Disordered" evidence="1">
    <location>
        <begin position="77"/>
        <end position="153"/>
    </location>
</feature>
<feature type="compositionally biased region" description="Basic residues" evidence="1">
    <location>
        <begin position="120"/>
        <end position="132"/>
    </location>
</feature>
<protein>
    <submittedName>
        <fullName evidence="2">Uncharacterized protein</fullName>
    </submittedName>
</protein>
<dbReference type="AlphaFoldDB" id="X6NWU9"/>
<feature type="non-terminal residue" evidence="2">
    <location>
        <position position="153"/>
    </location>
</feature>
<dbReference type="OMA" id="HSYCINT"/>
<feature type="compositionally biased region" description="Basic and acidic residues" evidence="1">
    <location>
        <begin position="83"/>
        <end position="106"/>
    </location>
</feature>
<gene>
    <name evidence="2" type="ORF">RFI_07351</name>
</gene>
<reference evidence="2 3" key="1">
    <citation type="journal article" date="2013" name="Curr. Biol.">
        <title>The Genome of the Foraminiferan Reticulomyxa filosa.</title>
        <authorList>
            <person name="Glockner G."/>
            <person name="Hulsmann N."/>
            <person name="Schleicher M."/>
            <person name="Noegel A.A."/>
            <person name="Eichinger L."/>
            <person name="Gallinger C."/>
            <person name="Pawlowski J."/>
            <person name="Sierra R."/>
            <person name="Euteneuer U."/>
            <person name="Pillet L."/>
            <person name="Moustafa A."/>
            <person name="Platzer M."/>
            <person name="Groth M."/>
            <person name="Szafranski K."/>
            <person name="Schliwa M."/>
        </authorList>
    </citation>
    <scope>NUCLEOTIDE SEQUENCE [LARGE SCALE GENOMIC DNA]</scope>
</reference>
<name>X6NWU9_RETFI</name>
<feature type="compositionally biased region" description="Basic residues" evidence="1">
    <location>
        <begin position="139"/>
        <end position="153"/>
    </location>
</feature>
<comment type="caution">
    <text evidence="2">The sequence shown here is derived from an EMBL/GenBank/DDBJ whole genome shotgun (WGS) entry which is preliminary data.</text>
</comment>
<organism evidence="2 3">
    <name type="scientific">Reticulomyxa filosa</name>
    <dbReference type="NCBI Taxonomy" id="46433"/>
    <lineage>
        <taxon>Eukaryota</taxon>
        <taxon>Sar</taxon>
        <taxon>Rhizaria</taxon>
        <taxon>Retaria</taxon>
        <taxon>Foraminifera</taxon>
        <taxon>Monothalamids</taxon>
        <taxon>Reticulomyxidae</taxon>
        <taxon>Reticulomyxa</taxon>
    </lineage>
</organism>